<evidence type="ECO:0008006" key="3">
    <source>
        <dbReference type="Google" id="ProtNLM"/>
    </source>
</evidence>
<keyword evidence="2" id="KW-1185">Reference proteome</keyword>
<protein>
    <recommendedName>
        <fullName evidence="3">Fatty acid desaturase domain-containing protein</fullName>
    </recommendedName>
</protein>
<sequence length="235" mass="27193">MSMHAMAVAMGQTVLGAALGYLAATLVESYAHHYISDARPRAVRKWQNYPRLFKYLIRTHYSHHSVHHLRTYRQDHVTQFRSDEERRVLDLELMERGAHGQIVMKSNYAVKLHGTGAFVFIAPLVPVLPVIYLLFGPWGLFGGFLTMSWPPLFSNYFHPYLHMPHDTAIAKAPRLISLLLRTRYGRAMARNHFMHHRYMNSNFNLMLGGDVLRGVARRPDQKDTLEMLRIGLRID</sequence>
<organism evidence="1 2">
    <name type="scientific">Pendulispora albinea</name>
    <dbReference type="NCBI Taxonomy" id="2741071"/>
    <lineage>
        <taxon>Bacteria</taxon>
        <taxon>Pseudomonadati</taxon>
        <taxon>Myxococcota</taxon>
        <taxon>Myxococcia</taxon>
        <taxon>Myxococcales</taxon>
        <taxon>Sorangiineae</taxon>
        <taxon>Pendulisporaceae</taxon>
        <taxon>Pendulispora</taxon>
    </lineage>
</organism>
<reference evidence="1 2" key="1">
    <citation type="submission" date="2021-12" db="EMBL/GenBank/DDBJ databases">
        <title>Discovery of the Pendulisporaceae a myxobacterial family with distinct sporulation behavior and unique specialized metabolism.</title>
        <authorList>
            <person name="Garcia R."/>
            <person name="Popoff A."/>
            <person name="Bader C.D."/>
            <person name="Loehr J."/>
            <person name="Walesch S."/>
            <person name="Walt C."/>
            <person name="Boldt J."/>
            <person name="Bunk B."/>
            <person name="Haeckl F.J.F.P.J."/>
            <person name="Gunesch A.P."/>
            <person name="Birkelbach J."/>
            <person name="Nuebel U."/>
            <person name="Pietschmann T."/>
            <person name="Bach T."/>
            <person name="Mueller R."/>
        </authorList>
    </citation>
    <scope>NUCLEOTIDE SEQUENCE [LARGE SCALE GENOMIC DNA]</scope>
    <source>
        <strain evidence="1 2">MSr11954</strain>
    </source>
</reference>
<dbReference type="RefSeq" id="WP_394821614.1">
    <property type="nucleotide sequence ID" value="NZ_CP089984.1"/>
</dbReference>
<dbReference type="EMBL" id="CP089984">
    <property type="protein sequence ID" value="WXB11997.1"/>
    <property type="molecule type" value="Genomic_DNA"/>
</dbReference>
<evidence type="ECO:0000313" key="1">
    <source>
        <dbReference type="EMBL" id="WXB11997.1"/>
    </source>
</evidence>
<accession>A0ABZ2LSQ7</accession>
<name>A0ABZ2LSQ7_9BACT</name>
<dbReference type="Proteomes" id="UP001370348">
    <property type="component" value="Chromosome"/>
</dbReference>
<gene>
    <name evidence="1" type="ORF">LZC94_29600</name>
</gene>
<evidence type="ECO:0000313" key="2">
    <source>
        <dbReference type="Proteomes" id="UP001370348"/>
    </source>
</evidence>
<proteinExistence type="predicted"/>